<dbReference type="Gene3D" id="1.20.1440.120">
    <property type="entry name" value="Recombination protein O, C-terminal domain"/>
    <property type="match status" value="1"/>
</dbReference>
<evidence type="ECO:0000313" key="9">
    <source>
        <dbReference type="EMBL" id="MDJ1171795.1"/>
    </source>
</evidence>
<accession>A0ABT7AY07</accession>
<dbReference type="InterPro" id="IPR022572">
    <property type="entry name" value="DNA_rep/recomb_RecO_N"/>
</dbReference>
<evidence type="ECO:0000256" key="3">
    <source>
        <dbReference type="ARBA" id="ARBA00022763"/>
    </source>
</evidence>
<dbReference type="PANTHER" id="PTHR33991:SF1">
    <property type="entry name" value="DNA REPAIR PROTEIN RECO"/>
    <property type="match status" value="1"/>
</dbReference>
<dbReference type="RefSeq" id="WP_283755549.1">
    <property type="nucleotide sequence ID" value="NZ_JAQOSP010000128.1"/>
</dbReference>
<organism evidence="9 10">
    <name type="scientific">Roseofilum acuticapitatum BLCC-M154</name>
    <dbReference type="NCBI Taxonomy" id="3022444"/>
    <lineage>
        <taxon>Bacteria</taxon>
        <taxon>Bacillati</taxon>
        <taxon>Cyanobacteriota</taxon>
        <taxon>Cyanophyceae</taxon>
        <taxon>Desertifilales</taxon>
        <taxon>Desertifilaceae</taxon>
        <taxon>Roseofilum</taxon>
        <taxon>Roseofilum acuticapitatum</taxon>
    </lineage>
</organism>
<gene>
    <name evidence="7 9" type="primary">recO</name>
    <name evidence="9" type="ORF">PMG71_20405</name>
</gene>
<comment type="caution">
    <text evidence="9">The sequence shown here is derived from an EMBL/GenBank/DDBJ whole genome shotgun (WGS) entry which is preliminary data.</text>
</comment>
<dbReference type="InterPro" id="IPR042242">
    <property type="entry name" value="RecO_C"/>
</dbReference>
<dbReference type="SUPFAM" id="SSF57863">
    <property type="entry name" value="ArfGap/RecO-like zinc finger"/>
    <property type="match status" value="1"/>
</dbReference>
<comment type="function">
    <text evidence="7">Involved in DNA repair and RecF pathway recombination.</text>
</comment>
<dbReference type="Proteomes" id="UP001235303">
    <property type="component" value="Unassembled WGS sequence"/>
</dbReference>
<evidence type="ECO:0000256" key="2">
    <source>
        <dbReference type="ARBA" id="ARBA00021310"/>
    </source>
</evidence>
<evidence type="ECO:0000256" key="7">
    <source>
        <dbReference type="HAMAP-Rule" id="MF_00201"/>
    </source>
</evidence>
<evidence type="ECO:0000259" key="8">
    <source>
        <dbReference type="Pfam" id="PF11967"/>
    </source>
</evidence>
<dbReference type="EMBL" id="JAQOSP010000128">
    <property type="protein sequence ID" value="MDJ1171795.1"/>
    <property type="molecule type" value="Genomic_DNA"/>
</dbReference>
<sequence length="282" mass="31065">MSQTYKATGINLKGMPMGESDRLLTVLTSEFGLIRAIAPGARKAKSSLGGRSGLFVVNELLVVKGRSLDKIIQAQTIQSYPGLSQHLLKLTASQYLAELVLCQALTDRPQTDLYDLLLLHLDRLETSDLNLTLPHLIQGTFHLLALAGIAPQVQNCCSTGKAIAPNFQDPQWHIPFNLASGGIVSPEKELQAFQVQESGSHYQVQNSPRKSHQPQTFSLNASQLWTLQHLAGPELPKLEQGTDHLWPSLETLLRAYAQYHFDRPIRAATLLEPCLANLPKPP</sequence>
<keyword evidence="3 7" id="KW-0227">DNA damage</keyword>
<keyword evidence="5 7" id="KW-0234">DNA repair</keyword>
<reference evidence="9 10" key="1">
    <citation type="submission" date="2023-01" db="EMBL/GenBank/DDBJ databases">
        <title>Novel diversity within Roseofilum (Cyanobacteria; Desertifilaceae) from marine benthic mats with descriptions of four novel species.</title>
        <authorList>
            <person name="Wang Y."/>
            <person name="Berthold D.E."/>
            <person name="Hu J."/>
            <person name="Lefler F.W."/>
            <person name="Laughinghouse H.D. IV."/>
        </authorList>
    </citation>
    <scope>NUCLEOTIDE SEQUENCE [LARGE SCALE GENOMIC DNA]</scope>
    <source>
        <strain evidence="9 10">BLCC-M154</strain>
    </source>
</reference>
<dbReference type="SUPFAM" id="SSF50249">
    <property type="entry name" value="Nucleic acid-binding proteins"/>
    <property type="match status" value="1"/>
</dbReference>
<keyword evidence="10" id="KW-1185">Reference proteome</keyword>
<dbReference type="PANTHER" id="PTHR33991">
    <property type="entry name" value="DNA REPAIR PROTEIN RECO"/>
    <property type="match status" value="1"/>
</dbReference>
<dbReference type="Pfam" id="PF02565">
    <property type="entry name" value="RecO_C"/>
    <property type="match status" value="1"/>
</dbReference>
<dbReference type="InterPro" id="IPR003717">
    <property type="entry name" value="RecO"/>
</dbReference>
<evidence type="ECO:0000256" key="4">
    <source>
        <dbReference type="ARBA" id="ARBA00023172"/>
    </source>
</evidence>
<dbReference type="InterPro" id="IPR012340">
    <property type="entry name" value="NA-bd_OB-fold"/>
</dbReference>
<proteinExistence type="inferred from homology"/>
<evidence type="ECO:0000313" key="10">
    <source>
        <dbReference type="Proteomes" id="UP001235303"/>
    </source>
</evidence>
<dbReference type="Pfam" id="PF11967">
    <property type="entry name" value="RecO_N"/>
    <property type="match status" value="1"/>
</dbReference>
<dbReference type="InterPro" id="IPR037278">
    <property type="entry name" value="ARFGAP/RecO"/>
</dbReference>
<comment type="similarity">
    <text evidence="1 7">Belongs to the RecO family.</text>
</comment>
<dbReference type="Gene3D" id="2.40.50.140">
    <property type="entry name" value="Nucleic acid-binding proteins"/>
    <property type="match status" value="1"/>
</dbReference>
<feature type="domain" description="DNA replication/recombination mediator RecO N-terminal" evidence="8">
    <location>
        <begin position="1"/>
        <end position="80"/>
    </location>
</feature>
<name>A0ABT7AY07_9CYAN</name>
<keyword evidence="4 7" id="KW-0233">DNA recombination</keyword>
<dbReference type="NCBIfam" id="TIGR00613">
    <property type="entry name" value="reco"/>
    <property type="match status" value="1"/>
</dbReference>
<dbReference type="HAMAP" id="MF_00201">
    <property type="entry name" value="RecO"/>
    <property type="match status" value="1"/>
</dbReference>
<evidence type="ECO:0000256" key="6">
    <source>
        <dbReference type="ARBA" id="ARBA00033409"/>
    </source>
</evidence>
<evidence type="ECO:0000256" key="5">
    <source>
        <dbReference type="ARBA" id="ARBA00023204"/>
    </source>
</evidence>
<evidence type="ECO:0000256" key="1">
    <source>
        <dbReference type="ARBA" id="ARBA00007452"/>
    </source>
</evidence>
<protein>
    <recommendedName>
        <fullName evidence="2 7">DNA repair protein RecO</fullName>
    </recommendedName>
    <alternativeName>
        <fullName evidence="6 7">Recombination protein O</fullName>
    </alternativeName>
</protein>